<reference evidence="7 8" key="1">
    <citation type="submission" date="2024-10" db="EMBL/GenBank/DDBJ databases">
        <authorList>
            <person name="Kim D."/>
        </authorList>
    </citation>
    <scope>NUCLEOTIDE SEQUENCE [LARGE SCALE GENOMIC DNA]</scope>
    <source>
        <strain evidence="7">Taebaek</strain>
    </source>
</reference>
<gene>
    <name evidence="7" type="ORF">niasHS_003295</name>
</gene>
<feature type="compositionally biased region" description="Basic and acidic residues" evidence="4">
    <location>
        <begin position="459"/>
        <end position="473"/>
    </location>
</feature>
<dbReference type="InterPro" id="IPR006910">
    <property type="entry name" value="Rad21_Rec8_N"/>
</dbReference>
<dbReference type="Pfam" id="PF04825">
    <property type="entry name" value="Rad21_Rec8_N"/>
    <property type="match status" value="1"/>
</dbReference>
<evidence type="ECO:0000313" key="7">
    <source>
        <dbReference type="EMBL" id="KAL3101886.1"/>
    </source>
</evidence>
<dbReference type="PANTHER" id="PTHR12585">
    <property type="entry name" value="SCC1 / RAD21 FAMILY MEMBER"/>
    <property type="match status" value="1"/>
</dbReference>
<dbReference type="SUPFAM" id="SSF46785">
    <property type="entry name" value="Winged helix' DNA-binding domain"/>
    <property type="match status" value="1"/>
</dbReference>
<evidence type="ECO:0000256" key="3">
    <source>
        <dbReference type="ARBA" id="ARBA00023242"/>
    </source>
</evidence>
<dbReference type="InterPro" id="IPR036390">
    <property type="entry name" value="WH_DNA-bd_sf"/>
</dbReference>
<feature type="domain" description="Rad21/Rec8-like protein N-terminal" evidence="6">
    <location>
        <begin position="1"/>
        <end position="105"/>
    </location>
</feature>
<dbReference type="AlphaFoldDB" id="A0ABD2KG60"/>
<feature type="region of interest" description="Disordered" evidence="4">
    <location>
        <begin position="138"/>
        <end position="171"/>
    </location>
</feature>
<feature type="compositionally biased region" description="Acidic residues" evidence="4">
    <location>
        <begin position="142"/>
        <end position="151"/>
    </location>
</feature>
<evidence type="ECO:0000256" key="1">
    <source>
        <dbReference type="ARBA" id="ARBA00004123"/>
    </source>
</evidence>
<feature type="domain" description="Rad21/Rec8-like protein C-terminal eukaryotic" evidence="5">
    <location>
        <begin position="609"/>
        <end position="645"/>
    </location>
</feature>
<keyword evidence="3" id="KW-0539">Nucleus</keyword>
<dbReference type="InterPro" id="IPR039781">
    <property type="entry name" value="Rad21/Rec8-like"/>
</dbReference>
<evidence type="ECO:0000256" key="2">
    <source>
        <dbReference type="ARBA" id="ARBA00009870"/>
    </source>
</evidence>
<dbReference type="Gene3D" id="1.10.10.580">
    <property type="entry name" value="Structural maintenance of chromosome 1. Chain E"/>
    <property type="match status" value="1"/>
</dbReference>
<feature type="compositionally biased region" description="Basic residues" evidence="4">
    <location>
        <begin position="154"/>
        <end position="164"/>
    </location>
</feature>
<dbReference type="GO" id="GO:0005634">
    <property type="term" value="C:nucleus"/>
    <property type="evidence" value="ECO:0007669"/>
    <property type="project" value="UniProtKB-SubCell"/>
</dbReference>
<evidence type="ECO:0000259" key="6">
    <source>
        <dbReference type="Pfam" id="PF04825"/>
    </source>
</evidence>
<sequence>MFFSYSILVSKNSNFAVIWKYMHDRHGIAKVSKRELLSIDIARACEDLQNYIPTGVLLKSELRDKMSLYLLAQLSYGITLVFQAHVNFLITDLETAIKSFARFPEENKREKTPRKSTGRKRRLAELDGVVEAVMAVPRGMEPEDMEEEDDEGAKRRRISAPRKASKLDLADPSAYVDQQLPAARDVNDQSMLMDESSRLDDMFMDQSVQPALPPPDWVAEPNDSLPFGESAEGVRRSSQQKVSMMSILMGEDTLMEEVGKTVTVAPNLSALQPPVEDLELELPLEMTRDPIYKKRSSDEQQSIDIIADSADRLQLDALPDIDHQPKSAHTKKRKRLLVDEQLQLGNQEMIDRFNNYADLLRTRDDLHREIMQPDEPKLSQLLDPRPYHIKALNPELFPLFDTVRAEHRERPLTFDEAQAMTFEDMRKRRLEFDLQSWHSNDEPTPLRQRVEESFGDAGGEQRRDETQGKEKVSVSEALVETADKEKEGTAELAAHRPSSVLEGEAMRRDTTGEGNRRITDYSFGQPGNEQIMADLDRTQLLPMDEIVADTELMQESVVTREHSSLGPLDEQSVDDNTRDLYSRLNRGGVASFEELLKSESFGETKRLPITRAVVARKFFALLNLLKHRMVKVRQRTPYGEILIRARNLENDGEQPSFTEHLQ</sequence>
<accession>A0ABD2KG60</accession>
<dbReference type="PANTHER" id="PTHR12585:SF27">
    <property type="entry name" value="MEIOTIC RECOMBINATION PROTEIN REC8 HOMOLOG"/>
    <property type="match status" value="1"/>
</dbReference>
<feature type="region of interest" description="Disordered" evidence="4">
    <location>
        <begin position="509"/>
        <end position="528"/>
    </location>
</feature>
<name>A0ABD2KG60_HETSC</name>
<comment type="subcellular location">
    <subcellularLocation>
        <location evidence="1">Nucleus</location>
    </subcellularLocation>
</comment>
<dbReference type="EMBL" id="JBICCN010000026">
    <property type="protein sequence ID" value="KAL3101886.1"/>
    <property type="molecule type" value="Genomic_DNA"/>
</dbReference>
<dbReference type="Proteomes" id="UP001620645">
    <property type="component" value="Unassembled WGS sequence"/>
</dbReference>
<protein>
    <submittedName>
        <fullName evidence="7">Uncharacterized protein</fullName>
    </submittedName>
</protein>
<comment type="caution">
    <text evidence="7">The sequence shown here is derived from an EMBL/GenBank/DDBJ whole genome shotgun (WGS) entry which is preliminary data.</text>
</comment>
<dbReference type="InterPro" id="IPR023093">
    <property type="entry name" value="ScpA-like_C"/>
</dbReference>
<evidence type="ECO:0000313" key="8">
    <source>
        <dbReference type="Proteomes" id="UP001620645"/>
    </source>
</evidence>
<dbReference type="Pfam" id="PF04824">
    <property type="entry name" value="Rad21_Rec8"/>
    <property type="match status" value="1"/>
</dbReference>
<feature type="compositionally biased region" description="Basic and acidic residues" evidence="4">
    <location>
        <begin position="509"/>
        <end position="519"/>
    </location>
</feature>
<proteinExistence type="inferred from homology"/>
<evidence type="ECO:0000256" key="4">
    <source>
        <dbReference type="SAM" id="MobiDB-lite"/>
    </source>
</evidence>
<organism evidence="7 8">
    <name type="scientific">Heterodera schachtii</name>
    <name type="common">Sugarbeet cyst nematode worm</name>
    <name type="synonym">Tylenchus schachtii</name>
    <dbReference type="NCBI Taxonomy" id="97005"/>
    <lineage>
        <taxon>Eukaryota</taxon>
        <taxon>Metazoa</taxon>
        <taxon>Ecdysozoa</taxon>
        <taxon>Nematoda</taxon>
        <taxon>Chromadorea</taxon>
        <taxon>Rhabditida</taxon>
        <taxon>Tylenchina</taxon>
        <taxon>Tylenchomorpha</taxon>
        <taxon>Tylenchoidea</taxon>
        <taxon>Heteroderidae</taxon>
        <taxon>Heteroderinae</taxon>
        <taxon>Heterodera</taxon>
    </lineage>
</organism>
<keyword evidence="8" id="KW-1185">Reference proteome</keyword>
<feature type="region of interest" description="Disordered" evidence="4">
    <location>
        <begin position="436"/>
        <end position="476"/>
    </location>
</feature>
<comment type="similarity">
    <text evidence="2">Belongs to the rad21 family.</text>
</comment>
<evidence type="ECO:0000259" key="5">
    <source>
        <dbReference type="Pfam" id="PF04824"/>
    </source>
</evidence>
<dbReference type="InterPro" id="IPR006909">
    <property type="entry name" value="Rad21/Rec8_C_eu"/>
</dbReference>